<evidence type="ECO:0000256" key="1">
    <source>
        <dbReference type="SAM" id="MobiDB-lite"/>
    </source>
</evidence>
<dbReference type="EMBL" id="JARAOO010000006">
    <property type="protein sequence ID" value="KAJ7965186.1"/>
    <property type="molecule type" value="Genomic_DNA"/>
</dbReference>
<accession>A0AAD7PR67</accession>
<feature type="region of interest" description="Disordered" evidence="1">
    <location>
        <begin position="513"/>
        <end position="535"/>
    </location>
</feature>
<evidence type="ECO:0000313" key="2">
    <source>
        <dbReference type="EMBL" id="KAJ7965186.1"/>
    </source>
</evidence>
<feature type="compositionally biased region" description="Low complexity" evidence="1">
    <location>
        <begin position="41"/>
        <end position="54"/>
    </location>
</feature>
<dbReference type="Proteomes" id="UP001163823">
    <property type="component" value="Chromosome 6"/>
</dbReference>
<feature type="compositionally biased region" description="Basic and acidic residues" evidence="1">
    <location>
        <begin position="185"/>
        <end position="195"/>
    </location>
</feature>
<feature type="region of interest" description="Disordered" evidence="1">
    <location>
        <begin position="266"/>
        <end position="475"/>
    </location>
</feature>
<feature type="region of interest" description="Disordered" evidence="1">
    <location>
        <begin position="156"/>
        <end position="238"/>
    </location>
</feature>
<feature type="compositionally biased region" description="Basic and acidic residues" evidence="1">
    <location>
        <begin position="291"/>
        <end position="317"/>
    </location>
</feature>
<dbReference type="AlphaFoldDB" id="A0AAD7PR67"/>
<keyword evidence="3" id="KW-1185">Reference proteome</keyword>
<feature type="compositionally biased region" description="Basic and acidic residues" evidence="1">
    <location>
        <begin position="431"/>
        <end position="447"/>
    </location>
</feature>
<reference evidence="2" key="1">
    <citation type="journal article" date="2023" name="Science">
        <title>Elucidation of the pathway for biosynthesis of saponin adjuvants from the soapbark tree.</title>
        <authorList>
            <person name="Reed J."/>
            <person name="Orme A."/>
            <person name="El-Demerdash A."/>
            <person name="Owen C."/>
            <person name="Martin L.B.B."/>
            <person name="Misra R.C."/>
            <person name="Kikuchi S."/>
            <person name="Rejzek M."/>
            <person name="Martin A.C."/>
            <person name="Harkess A."/>
            <person name="Leebens-Mack J."/>
            <person name="Louveau T."/>
            <person name="Stephenson M.J."/>
            <person name="Osbourn A."/>
        </authorList>
    </citation>
    <scope>NUCLEOTIDE SEQUENCE</scope>
    <source>
        <strain evidence="2">S10</strain>
    </source>
</reference>
<sequence>MVFLQPKLLKLRDRARQKVRSLGTQVMRAWTSAERSRTLIRSASPRRSASPMRRIQIGKSGSRKAAALTIKSLNYYPARERLSSYRDVAVNNGEEEVSEKPCKKTEIDVKRITVQDAISLFESKQKDDTDDNQKRRSLADISIGTNKSVLRRWSSGMGEGSARCQPEIVSKDSVPMTSNGVADGEIPKSSDEVKVASDFMSKIPSDNETTEIGVIPERQEREGSYPADVQADSNQGEEAINKLTTSAEWTKQKEAELNQMLMKMMESKPVKFGRTQTSRNQNSPSEQKGGSYDHYKERRDAKLQRENAGKRAEKEAQFRAMQQILDKSKAEMVSSNVSVGKKPATQKAQKSHTNITKSANSPSNTSKPSITKKVSSKASQLPATRKSWSSTPSPRAIGPSPARIPGGISSAGSTPTRRKPQPTVSVPQPSPKKEKSQQRQRNVKETLVENARSLKSVNERQKPAVVTKNKATKAKVTTASVENTIPSKLSLCNKGTKKSSVVPLEAKAFLRKGSGIGRGAGPVNKKKDSPQLQESLSNSVNVIEDQESGASELVSQPLDEDVVTQVHDDAVTELECQVNGHLQCSKIENLDQVAPEESNDLGGPSLNIEESTAASSLKIESEEESTISPAAWVEIEDHLELPKPCKDSTSQSTSLPSSTSIVGFI</sequence>
<feature type="compositionally biased region" description="Low complexity" evidence="1">
    <location>
        <begin position="464"/>
        <end position="475"/>
    </location>
</feature>
<comment type="caution">
    <text evidence="2">The sequence shown here is derived from an EMBL/GenBank/DDBJ whole genome shotgun (WGS) entry which is preliminary data.</text>
</comment>
<feature type="region of interest" description="Disordered" evidence="1">
    <location>
        <begin position="643"/>
        <end position="665"/>
    </location>
</feature>
<evidence type="ECO:0000313" key="3">
    <source>
        <dbReference type="Proteomes" id="UP001163823"/>
    </source>
</evidence>
<feature type="compositionally biased region" description="Low complexity" evidence="1">
    <location>
        <begin position="648"/>
        <end position="665"/>
    </location>
</feature>
<dbReference type="PANTHER" id="PTHR31008:SF5">
    <property type="entry name" value="EXPRESSED PROTEIN"/>
    <property type="match status" value="1"/>
</dbReference>
<name>A0AAD7PR67_QUISA</name>
<dbReference type="KEGG" id="qsa:O6P43_014877"/>
<feature type="region of interest" description="Disordered" evidence="1">
    <location>
        <begin position="41"/>
        <end position="60"/>
    </location>
</feature>
<gene>
    <name evidence="2" type="ORF">O6P43_014877</name>
</gene>
<dbReference type="PANTHER" id="PTHR31008">
    <property type="entry name" value="COP1-INTERACTING PROTEIN-RELATED"/>
    <property type="match status" value="1"/>
</dbReference>
<proteinExistence type="predicted"/>
<feature type="compositionally biased region" description="Polar residues" evidence="1">
    <location>
        <begin position="346"/>
        <end position="393"/>
    </location>
</feature>
<organism evidence="2 3">
    <name type="scientific">Quillaja saponaria</name>
    <name type="common">Soap bark tree</name>
    <dbReference type="NCBI Taxonomy" id="32244"/>
    <lineage>
        <taxon>Eukaryota</taxon>
        <taxon>Viridiplantae</taxon>
        <taxon>Streptophyta</taxon>
        <taxon>Embryophyta</taxon>
        <taxon>Tracheophyta</taxon>
        <taxon>Spermatophyta</taxon>
        <taxon>Magnoliopsida</taxon>
        <taxon>eudicotyledons</taxon>
        <taxon>Gunneridae</taxon>
        <taxon>Pentapetalae</taxon>
        <taxon>rosids</taxon>
        <taxon>fabids</taxon>
        <taxon>Fabales</taxon>
        <taxon>Quillajaceae</taxon>
        <taxon>Quillaja</taxon>
    </lineage>
</organism>
<protein>
    <submittedName>
        <fullName evidence="2">Serine/arginine repetitive matrix protein 2-like isoform X2</fullName>
    </submittedName>
</protein>
<feature type="compositionally biased region" description="Polar residues" evidence="1">
    <location>
        <begin position="274"/>
        <end position="288"/>
    </location>
</feature>